<organism evidence="1 2">
    <name type="scientific">Ixodes persulcatus</name>
    <name type="common">Taiga tick</name>
    <dbReference type="NCBI Taxonomy" id="34615"/>
    <lineage>
        <taxon>Eukaryota</taxon>
        <taxon>Metazoa</taxon>
        <taxon>Ecdysozoa</taxon>
        <taxon>Arthropoda</taxon>
        <taxon>Chelicerata</taxon>
        <taxon>Arachnida</taxon>
        <taxon>Acari</taxon>
        <taxon>Parasitiformes</taxon>
        <taxon>Ixodida</taxon>
        <taxon>Ixodoidea</taxon>
        <taxon>Ixodidae</taxon>
        <taxon>Ixodinae</taxon>
        <taxon>Ixodes</taxon>
    </lineage>
</organism>
<accession>A0AC60QAI8</accession>
<feature type="non-terminal residue" evidence="1">
    <location>
        <position position="1"/>
    </location>
</feature>
<protein>
    <submittedName>
        <fullName evidence="1">Uncharacterized protein</fullName>
    </submittedName>
</protein>
<dbReference type="EMBL" id="JABSTQ010009354">
    <property type="protein sequence ID" value="KAG0430096.1"/>
    <property type="molecule type" value="Genomic_DNA"/>
</dbReference>
<reference evidence="1 2" key="1">
    <citation type="journal article" date="2020" name="Cell">
        <title>Large-Scale Comparative Analyses of Tick Genomes Elucidate Their Genetic Diversity and Vector Capacities.</title>
        <authorList>
            <consortium name="Tick Genome and Microbiome Consortium (TIGMIC)"/>
            <person name="Jia N."/>
            <person name="Wang J."/>
            <person name="Shi W."/>
            <person name="Du L."/>
            <person name="Sun Y."/>
            <person name="Zhan W."/>
            <person name="Jiang J.F."/>
            <person name="Wang Q."/>
            <person name="Zhang B."/>
            <person name="Ji P."/>
            <person name="Bell-Sakyi L."/>
            <person name="Cui X.M."/>
            <person name="Yuan T.T."/>
            <person name="Jiang B.G."/>
            <person name="Yang W.F."/>
            <person name="Lam T.T."/>
            <person name="Chang Q.C."/>
            <person name="Ding S.J."/>
            <person name="Wang X.J."/>
            <person name="Zhu J.G."/>
            <person name="Ruan X.D."/>
            <person name="Zhao L."/>
            <person name="Wei J.T."/>
            <person name="Ye R.Z."/>
            <person name="Que T.C."/>
            <person name="Du C.H."/>
            <person name="Zhou Y.H."/>
            <person name="Cheng J.X."/>
            <person name="Dai P.F."/>
            <person name="Guo W.B."/>
            <person name="Han X.H."/>
            <person name="Huang E.J."/>
            <person name="Li L.F."/>
            <person name="Wei W."/>
            <person name="Gao Y.C."/>
            <person name="Liu J.Z."/>
            <person name="Shao H.Z."/>
            <person name="Wang X."/>
            <person name="Wang C.C."/>
            <person name="Yang T.C."/>
            <person name="Huo Q.B."/>
            <person name="Li W."/>
            <person name="Chen H.Y."/>
            <person name="Chen S.E."/>
            <person name="Zhou L.G."/>
            <person name="Ni X.B."/>
            <person name="Tian J.H."/>
            <person name="Sheng Y."/>
            <person name="Liu T."/>
            <person name="Pan Y.S."/>
            <person name="Xia L.Y."/>
            <person name="Li J."/>
            <person name="Zhao F."/>
            <person name="Cao W.C."/>
        </authorList>
    </citation>
    <scope>NUCLEOTIDE SEQUENCE [LARGE SCALE GENOMIC DNA]</scope>
    <source>
        <strain evidence="1">Iper-2018</strain>
    </source>
</reference>
<feature type="non-terminal residue" evidence="1">
    <location>
        <position position="72"/>
    </location>
</feature>
<dbReference type="Proteomes" id="UP000805193">
    <property type="component" value="Unassembled WGS sequence"/>
</dbReference>
<proteinExistence type="predicted"/>
<evidence type="ECO:0000313" key="2">
    <source>
        <dbReference type="Proteomes" id="UP000805193"/>
    </source>
</evidence>
<evidence type="ECO:0000313" key="1">
    <source>
        <dbReference type="EMBL" id="KAG0430096.1"/>
    </source>
</evidence>
<keyword evidence="2" id="KW-1185">Reference proteome</keyword>
<name>A0AC60QAI8_IXOPE</name>
<gene>
    <name evidence="1" type="ORF">HPB47_023010</name>
</gene>
<comment type="caution">
    <text evidence="1">The sequence shown here is derived from an EMBL/GenBank/DDBJ whole genome shotgun (WGS) entry which is preliminary data.</text>
</comment>
<sequence>NDADMSLRKWASNDKPVQRIMNEAEADAVPAGRNLQLSRVSKVLGMIWDKDSDSFRFSVYSVTSFLMTKVDT</sequence>